<dbReference type="InterPro" id="IPR021880">
    <property type="entry name" value="DUF3489"/>
</dbReference>
<gene>
    <name evidence="1" type="ORF">CJD38_17440</name>
</gene>
<dbReference type="OrthoDB" id="6057673at2"/>
<keyword evidence="2" id="KW-1185">Reference proteome</keyword>
<sequence length="148" mass="16354">MRCYLFTDHRVTVCADAPNEIPPESVLIGRSSELDPKRFPVVRLLAIHNALLGVNPIKRFADRKIAIKTVWAQLGQLSLGEAKAESKQALIIRLLRQPTGCDIPALVEATGWQSHSIRGLISGTLRKRQGLKVDLTMKDGCAIYRIAS</sequence>
<comment type="caution">
    <text evidence="1">The sequence shown here is derived from an EMBL/GenBank/DDBJ whole genome shotgun (WGS) entry which is preliminary data.</text>
</comment>
<protein>
    <recommendedName>
        <fullName evidence="3">DUF3489 domain-containing protein</fullName>
    </recommendedName>
</protein>
<dbReference type="AlphaFoldDB" id="A0A2T5MBM3"/>
<evidence type="ECO:0000313" key="1">
    <source>
        <dbReference type="EMBL" id="PTU29132.1"/>
    </source>
</evidence>
<evidence type="ECO:0000313" key="2">
    <source>
        <dbReference type="Proteomes" id="UP000244248"/>
    </source>
</evidence>
<name>A0A2T5MBM3_9GAMM</name>
<reference evidence="1 2" key="1">
    <citation type="submission" date="2018-04" db="EMBL/GenBank/DDBJ databases">
        <title>Novel species isolated from glacier.</title>
        <authorList>
            <person name="Liu Q."/>
            <person name="Xin Y.-H."/>
        </authorList>
    </citation>
    <scope>NUCLEOTIDE SEQUENCE [LARGE SCALE GENOMIC DNA]</scope>
    <source>
        <strain evidence="1 2">GT1R17</strain>
    </source>
</reference>
<dbReference type="RefSeq" id="WP_107941665.1">
    <property type="nucleotide sequence ID" value="NZ_QANS01000008.1"/>
</dbReference>
<evidence type="ECO:0008006" key="3">
    <source>
        <dbReference type="Google" id="ProtNLM"/>
    </source>
</evidence>
<accession>A0A2T5MBM3</accession>
<dbReference type="Pfam" id="PF11994">
    <property type="entry name" value="DUF3489"/>
    <property type="match status" value="1"/>
</dbReference>
<dbReference type="EMBL" id="QANS01000008">
    <property type="protein sequence ID" value="PTU29132.1"/>
    <property type="molecule type" value="Genomic_DNA"/>
</dbReference>
<organism evidence="1 2">
    <name type="scientific">Stenotrophobium rhamnosiphilum</name>
    <dbReference type="NCBI Taxonomy" id="2029166"/>
    <lineage>
        <taxon>Bacteria</taxon>
        <taxon>Pseudomonadati</taxon>
        <taxon>Pseudomonadota</taxon>
        <taxon>Gammaproteobacteria</taxon>
        <taxon>Nevskiales</taxon>
        <taxon>Nevskiaceae</taxon>
        <taxon>Stenotrophobium</taxon>
    </lineage>
</organism>
<dbReference type="Proteomes" id="UP000244248">
    <property type="component" value="Unassembled WGS sequence"/>
</dbReference>
<proteinExistence type="predicted"/>